<dbReference type="AlphaFoldDB" id="A0A843TQJ5"/>
<evidence type="ECO:0000313" key="2">
    <source>
        <dbReference type="Proteomes" id="UP000652761"/>
    </source>
</evidence>
<name>A0A843TQJ5_COLES</name>
<protein>
    <submittedName>
        <fullName evidence="1">Uncharacterized protein</fullName>
    </submittedName>
</protein>
<dbReference type="EMBL" id="NMUH01000107">
    <property type="protein sequence ID" value="MQL71703.1"/>
    <property type="molecule type" value="Genomic_DNA"/>
</dbReference>
<comment type="caution">
    <text evidence="1">The sequence shown here is derived from an EMBL/GenBank/DDBJ whole genome shotgun (WGS) entry which is preliminary data.</text>
</comment>
<gene>
    <name evidence="1" type="ORF">Taro_004025</name>
</gene>
<accession>A0A843TQJ5</accession>
<proteinExistence type="predicted"/>
<keyword evidence="2" id="KW-1185">Reference proteome</keyword>
<reference evidence="1" key="1">
    <citation type="submission" date="2017-07" db="EMBL/GenBank/DDBJ databases">
        <title>Taro Niue Genome Assembly and Annotation.</title>
        <authorList>
            <person name="Atibalentja N."/>
            <person name="Keating K."/>
            <person name="Fields C.J."/>
        </authorList>
    </citation>
    <scope>NUCLEOTIDE SEQUENCE</scope>
    <source>
        <strain evidence="1">Niue_2</strain>
        <tissue evidence="1">Leaf</tissue>
    </source>
</reference>
<organism evidence="1 2">
    <name type="scientific">Colocasia esculenta</name>
    <name type="common">Wild taro</name>
    <name type="synonym">Arum esculentum</name>
    <dbReference type="NCBI Taxonomy" id="4460"/>
    <lineage>
        <taxon>Eukaryota</taxon>
        <taxon>Viridiplantae</taxon>
        <taxon>Streptophyta</taxon>
        <taxon>Embryophyta</taxon>
        <taxon>Tracheophyta</taxon>
        <taxon>Spermatophyta</taxon>
        <taxon>Magnoliopsida</taxon>
        <taxon>Liliopsida</taxon>
        <taxon>Araceae</taxon>
        <taxon>Aroideae</taxon>
        <taxon>Colocasieae</taxon>
        <taxon>Colocasia</taxon>
    </lineage>
</organism>
<sequence length="326" mass="36395">MSRPERDTQGRRVREIAVSVDRGHVCHVSSAGLSSKGIATPSSARPGEVLCEGLRSTSTLEHRFVAFSPRGSRVEREERQFIVSLRFYIAGREIPPVVLRGIREITVLFGNVCNDAGHQCTLENTAHVMSVWLTCVTPSVVTTSVGSPRFRGEPGTWVCSGFVPVQWYHQGLAVFLDTLTLEESLEQQLDLSSVAARLRGRPVCLSGSVAGVASHATWPEFGVRECRRFPILLLVPSRTIAEQGLRHLQQCKFLGLYASGCFFIFLQTFVNGIPCEASARSRETELCQVRYQCGTVEVCVVFLDTLTLEFELYVRLRERRQWDSDL</sequence>
<evidence type="ECO:0000313" key="1">
    <source>
        <dbReference type="EMBL" id="MQL71703.1"/>
    </source>
</evidence>
<dbReference type="Proteomes" id="UP000652761">
    <property type="component" value="Unassembled WGS sequence"/>
</dbReference>